<comment type="cofactor">
    <cofactor evidence="9">
        <name>Mg(2+)</name>
        <dbReference type="ChEBI" id="CHEBI:18420"/>
    </cofactor>
    <cofactor evidence="9">
        <name>Mn(2+)</name>
        <dbReference type="ChEBI" id="CHEBI:29035"/>
    </cofactor>
    <text evidence="9">Mg(2+) or Mn(2+) required for ssDNA cleavage activity.</text>
</comment>
<dbReference type="PANTHER" id="PTHR37168:SF1">
    <property type="entry name" value="CRISPR-ASSOCIATED EXONUCLEASE CAS4"/>
    <property type="match status" value="1"/>
</dbReference>
<comment type="similarity">
    <text evidence="9">Belongs to the CRISPR-associated exonuclease Cas4 family.</text>
</comment>
<evidence type="ECO:0000256" key="3">
    <source>
        <dbReference type="ARBA" id="ARBA00022801"/>
    </source>
</evidence>
<dbReference type="KEGG" id="ril:CRIB_1068"/>
<evidence type="ECO:0000256" key="1">
    <source>
        <dbReference type="ARBA" id="ARBA00022722"/>
    </source>
</evidence>
<evidence type="ECO:0000256" key="7">
    <source>
        <dbReference type="ARBA" id="ARBA00023118"/>
    </source>
</evidence>
<keyword evidence="4 9" id="KW-0269">Exonuclease</keyword>
<gene>
    <name evidence="11" type="ORF">CRIB_1068</name>
</gene>
<proteinExistence type="inferred from homology"/>
<dbReference type="GO" id="GO:0004527">
    <property type="term" value="F:exonuclease activity"/>
    <property type="evidence" value="ECO:0007669"/>
    <property type="project" value="UniProtKB-KW"/>
</dbReference>
<keyword evidence="8 9" id="KW-0464">Manganese</keyword>
<sequence>MWRIFTKEKGEIMSIDIEDLKVQGVKINYYYICKRKLWLFSKGITMEQNSSRVESGKIVHENSYKRMKSKEVLVDDILKLDIIQGDYIREVKISSKMQEADEMQLYYYLYYLKKVFGIEKKGTINYVKEKKQDELILTSDIEEKIEKTLIDIKYICKQLYPPKLEKLPYCTKCAYYEFCFAKEEI</sequence>
<name>A0A1V1I107_9FIRM</name>
<evidence type="ECO:0000256" key="2">
    <source>
        <dbReference type="ARBA" id="ARBA00022723"/>
    </source>
</evidence>
<organism evidence="11 12">
    <name type="scientific">Romboutsia ilealis</name>
    <dbReference type="NCBI Taxonomy" id="1115758"/>
    <lineage>
        <taxon>Bacteria</taxon>
        <taxon>Bacillati</taxon>
        <taxon>Bacillota</taxon>
        <taxon>Clostridia</taxon>
        <taxon>Peptostreptococcales</taxon>
        <taxon>Peptostreptococcaceae</taxon>
        <taxon>Romboutsia</taxon>
    </lineage>
</organism>
<evidence type="ECO:0000256" key="8">
    <source>
        <dbReference type="ARBA" id="ARBA00023211"/>
    </source>
</evidence>
<keyword evidence="5 9" id="KW-0408">Iron</keyword>
<evidence type="ECO:0000256" key="4">
    <source>
        <dbReference type="ARBA" id="ARBA00022839"/>
    </source>
</evidence>
<keyword evidence="12" id="KW-1185">Reference proteome</keyword>
<keyword evidence="1 9" id="KW-0540">Nuclease</keyword>
<evidence type="ECO:0000313" key="11">
    <source>
        <dbReference type="EMBL" id="CED93819.1"/>
    </source>
</evidence>
<keyword evidence="2 9" id="KW-0479">Metal-binding</keyword>
<comment type="cofactor">
    <cofactor evidence="9">
        <name>iron-sulfur cluster</name>
        <dbReference type="ChEBI" id="CHEBI:30408"/>
    </cofactor>
</comment>
<evidence type="ECO:0000313" key="12">
    <source>
        <dbReference type="Proteomes" id="UP000245622"/>
    </source>
</evidence>
<dbReference type="AlphaFoldDB" id="A0A1V1I107"/>
<dbReference type="Pfam" id="PF01930">
    <property type="entry name" value="Cas_Cas4"/>
    <property type="match status" value="1"/>
</dbReference>
<evidence type="ECO:0000256" key="6">
    <source>
        <dbReference type="ARBA" id="ARBA00023014"/>
    </source>
</evidence>
<dbReference type="GO" id="GO:0051536">
    <property type="term" value="F:iron-sulfur cluster binding"/>
    <property type="evidence" value="ECO:0007669"/>
    <property type="project" value="UniProtKB-KW"/>
</dbReference>
<keyword evidence="6 9" id="KW-0411">Iron-sulfur</keyword>
<dbReference type="NCBIfam" id="TIGR00372">
    <property type="entry name" value="cas4"/>
    <property type="match status" value="1"/>
</dbReference>
<feature type="domain" description="DUF83" evidence="10">
    <location>
        <begin position="23"/>
        <end position="180"/>
    </location>
</feature>
<keyword evidence="7 9" id="KW-0051">Antiviral defense</keyword>
<dbReference type="InterPro" id="IPR022765">
    <property type="entry name" value="Dna2/Cas4_DUF83"/>
</dbReference>
<dbReference type="EMBL" id="LN555523">
    <property type="protein sequence ID" value="CED93819.1"/>
    <property type="molecule type" value="Genomic_DNA"/>
</dbReference>
<reference evidence="11 12" key="1">
    <citation type="submission" date="2014-04" db="EMBL/GenBank/DDBJ databases">
        <authorList>
            <person name="Hornung B.V."/>
        </authorList>
    </citation>
    <scope>NUCLEOTIDE SEQUENCE [LARGE SCALE GENOMIC DNA]</scope>
    <source>
        <strain evidence="11 12">CRIB</strain>
    </source>
</reference>
<dbReference type="Proteomes" id="UP000245622">
    <property type="component" value="Chromosome 1"/>
</dbReference>
<dbReference type="GO" id="GO:0051607">
    <property type="term" value="P:defense response to virus"/>
    <property type="evidence" value="ECO:0007669"/>
    <property type="project" value="UniProtKB-KW"/>
</dbReference>
<protein>
    <recommendedName>
        <fullName evidence="9">CRISPR-associated exonuclease Cas4</fullName>
        <ecNumber evidence="9">3.1.12.1</ecNumber>
    </recommendedName>
</protein>
<dbReference type="Gene3D" id="3.90.320.10">
    <property type="match status" value="1"/>
</dbReference>
<dbReference type="InterPro" id="IPR011604">
    <property type="entry name" value="PDDEXK-like_dom_sf"/>
</dbReference>
<evidence type="ECO:0000256" key="9">
    <source>
        <dbReference type="RuleBase" id="RU365022"/>
    </source>
</evidence>
<dbReference type="GO" id="GO:0046872">
    <property type="term" value="F:metal ion binding"/>
    <property type="evidence" value="ECO:0007669"/>
    <property type="project" value="UniProtKB-KW"/>
</dbReference>
<comment type="function">
    <text evidence="9">CRISPR (clustered regularly interspaced short palindromic repeat) is an adaptive immune system that provides protection against mobile genetic elements (viruses, transposable elements and conjugative plasmids). CRISPR clusters contain sequences complementary to antecedent mobile elements and target invading nucleic acids. CRISPR clusters are transcribed and processed into CRISPR RNA (crRNA).</text>
</comment>
<accession>A0A1V1I107</accession>
<evidence type="ECO:0000256" key="5">
    <source>
        <dbReference type="ARBA" id="ARBA00023004"/>
    </source>
</evidence>
<dbReference type="PANTHER" id="PTHR37168">
    <property type="entry name" value="CRISPR-ASSOCIATED EXONUCLEASE CAS4"/>
    <property type="match status" value="1"/>
</dbReference>
<dbReference type="EC" id="3.1.12.1" evidence="9"/>
<evidence type="ECO:0000259" key="10">
    <source>
        <dbReference type="Pfam" id="PF01930"/>
    </source>
</evidence>
<dbReference type="InterPro" id="IPR013343">
    <property type="entry name" value="CRISPR-assoc_prot_Cas4"/>
</dbReference>
<keyword evidence="3 9" id="KW-0378">Hydrolase</keyword>